<gene>
    <name evidence="2" type="ORF">M7I_3222</name>
</gene>
<proteinExistence type="predicted"/>
<dbReference type="AlphaFoldDB" id="H0EKY8"/>
<accession>H0EKY8</accession>
<protein>
    <submittedName>
        <fullName evidence="2">Uncharacterized protein</fullName>
    </submittedName>
</protein>
<dbReference type="Proteomes" id="UP000005446">
    <property type="component" value="Unassembled WGS sequence"/>
</dbReference>
<keyword evidence="3" id="KW-1185">Reference proteome</keyword>
<name>H0EKY8_GLAL7</name>
<feature type="region of interest" description="Disordered" evidence="1">
    <location>
        <begin position="1"/>
        <end position="21"/>
    </location>
</feature>
<reference evidence="2 3" key="1">
    <citation type="journal article" date="2012" name="Eukaryot. Cell">
        <title>Genome sequence of the fungus Glarea lozoyensis: the first genome sequence of a species from the Helotiaceae family.</title>
        <authorList>
            <person name="Youssar L."/>
            <person name="Gruening B.A."/>
            <person name="Erxleben A."/>
            <person name="Guenther S."/>
            <person name="Huettel W."/>
        </authorList>
    </citation>
    <scope>NUCLEOTIDE SEQUENCE [LARGE SCALE GENOMIC DNA]</scope>
    <source>
        <strain evidence="3">ATCC 74030 / MF5533</strain>
    </source>
</reference>
<evidence type="ECO:0000256" key="1">
    <source>
        <dbReference type="SAM" id="MobiDB-lite"/>
    </source>
</evidence>
<comment type="caution">
    <text evidence="2">The sequence shown here is derived from an EMBL/GenBank/DDBJ whole genome shotgun (WGS) entry which is preliminary data.</text>
</comment>
<evidence type="ECO:0000313" key="2">
    <source>
        <dbReference type="EMBL" id="EHL00831.1"/>
    </source>
</evidence>
<dbReference type="InParanoid" id="H0EKY8"/>
<evidence type="ECO:0000313" key="3">
    <source>
        <dbReference type="Proteomes" id="UP000005446"/>
    </source>
</evidence>
<dbReference type="EMBL" id="AGUE01000073">
    <property type="protein sequence ID" value="EHL00831.1"/>
    <property type="molecule type" value="Genomic_DNA"/>
</dbReference>
<sequence>MPTRQTISEARPSKETANVKRVSGTWEATTLQVIQQDLPPIA</sequence>
<organism evidence="2 3">
    <name type="scientific">Glarea lozoyensis (strain ATCC 74030 / MF5533)</name>
    <dbReference type="NCBI Taxonomy" id="1104152"/>
    <lineage>
        <taxon>Eukaryota</taxon>
        <taxon>Fungi</taxon>
        <taxon>Dikarya</taxon>
        <taxon>Ascomycota</taxon>
        <taxon>Pezizomycotina</taxon>
        <taxon>Leotiomycetes</taxon>
        <taxon>Helotiales</taxon>
        <taxon>Helotiaceae</taxon>
        <taxon>Glarea</taxon>
    </lineage>
</organism>
<dbReference type="HOGENOM" id="CLU_3260641_0_0_1"/>